<comment type="caution">
    <text evidence="2">The sequence shown here is derived from an EMBL/GenBank/DDBJ whole genome shotgun (WGS) entry which is preliminary data.</text>
</comment>
<organism evidence="2 3">
    <name type="scientific">Eshraghiella crossota DSM 2876</name>
    <dbReference type="NCBI Taxonomy" id="511680"/>
    <lineage>
        <taxon>Bacteria</taxon>
        <taxon>Bacillati</taxon>
        <taxon>Bacillota</taxon>
        <taxon>Clostridia</taxon>
        <taxon>Lachnospirales</taxon>
        <taxon>Lachnospiraceae</taxon>
        <taxon>Eshraghiella</taxon>
    </lineage>
</organism>
<accession>D4RZG4</accession>
<dbReference type="AlphaFoldDB" id="D4RZG4"/>
<protein>
    <recommendedName>
        <fullName evidence="1">Transposase IS66 central domain-containing protein</fullName>
    </recommendedName>
</protein>
<dbReference type="RefSeq" id="WP_005602651.1">
    <property type="nucleotide sequence ID" value="NZ_GG663523.1"/>
</dbReference>
<feature type="domain" description="Transposase IS66 central" evidence="1">
    <location>
        <begin position="1"/>
        <end position="64"/>
    </location>
</feature>
<dbReference type="InterPro" id="IPR004291">
    <property type="entry name" value="Transposase_IS66_central"/>
</dbReference>
<dbReference type="Pfam" id="PF03050">
    <property type="entry name" value="DDE_Tnp_IS66"/>
    <property type="match status" value="1"/>
</dbReference>
<gene>
    <name evidence="2" type="ORF">BUTYVIB_01230</name>
</gene>
<dbReference type="eggNOG" id="ENOG502ZJR6">
    <property type="taxonomic scope" value="Bacteria"/>
</dbReference>
<evidence type="ECO:0000313" key="3">
    <source>
        <dbReference type="Proteomes" id="UP000006238"/>
    </source>
</evidence>
<evidence type="ECO:0000313" key="2">
    <source>
        <dbReference type="EMBL" id="EFF68572.1"/>
    </source>
</evidence>
<dbReference type="EMBL" id="ABWN01000028">
    <property type="protein sequence ID" value="EFF68572.1"/>
    <property type="molecule type" value="Genomic_DNA"/>
</dbReference>
<dbReference type="HOGENOM" id="CLU_2506450_0_0_9"/>
<dbReference type="GeneID" id="98919574"/>
<sequence>MWVHLTGELSPDPKIIVDEYQKTRHSDHPKEYYKNFKGILVTDGLAQYHKIARKLEHLGNANCWDNKPYSRTGIRLTVNENMQKS</sequence>
<evidence type="ECO:0000259" key="1">
    <source>
        <dbReference type="Pfam" id="PF03050"/>
    </source>
</evidence>
<reference evidence="2 3" key="1">
    <citation type="submission" date="2010-02" db="EMBL/GenBank/DDBJ databases">
        <authorList>
            <person name="Weinstock G."/>
            <person name="Sodergren E."/>
            <person name="Clifton S."/>
            <person name="Fulton L."/>
            <person name="Fulton B."/>
            <person name="Courtney L."/>
            <person name="Fronick C."/>
            <person name="Harrison M."/>
            <person name="Strong C."/>
            <person name="Farmer C."/>
            <person name="Delahaunty K."/>
            <person name="Markovic C."/>
            <person name="Hall O."/>
            <person name="Minx P."/>
            <person name="Tomlinson C."/>
            <person name="Mitreva M."/>
            <person name="Nelson J."/>
            <person name="Hou S."/>
            <person name="Wollam A."/>
            <person name="Pepin K.H."/>
            <person name="Johnson M."/>
            <person name="Bhonagiri V."/>
            <person name="Zhang X."/>
            <person name="Suruliraj S."/>
            <person name="Warren W."/>
            <person name="Chinwalla A."/>
            <person name="Mardis E.R."/>
            <person name="Wilson R.K."/>
        </authorList>
    </citation>
    <scope>NUCLEOTIDE SEQUENCE [LARGE SCALE GENOMIC DNA]</scope>
    <source>
        <strain evidence="2 3">DSM 2876</strain>
    </source>
</reference>
<name>D4RZG4_9FIRM</name>
<keyword evidence="3" id="KW-1185">Reference proteome</keyword>
<proteinExistence type="predicted"/>
<dbReference type="Proteomes" id="UP000006238">
    <property type="component" value="Unassembled WGS sequence"/>
</dbReference>